<dbReference type="InterPro" id="IPR015424">
    <property type="entry name" value="PyrdxlP-dep_Trfase"/>
</dbReference>
<dbReference type="RefSeq" id="WP_207182169.1">
    <property type="nucleotide sequence ID" value="NZ_AP024480.1"/>
</dbReference>
<dbReference type="PANTHER" id="PTHR46658:SF1">
    <property type="entry name" value="CYS OR MET METABOLISM PYRIDOXAL-PHOSPHATE-DEPENDENT ENZYME"/>
    <property type="match status" value="1"/>
</dbReference>
<evidence type="ECO:0008006" key="3">
    <source>
        <dbReference type="Google" id="ProtNLM"/>
    </source>
</evidence>
<dbReference type="SUPFAM" id="SSF53383">
    <property type="entry name" value="PLP-dependent transferases"/>
    <property type="match status" value="1"/>
</dbReference>
<protein>
    <recommendedName>
        <fullName evidence="3">Aluminium resistance family protein</fullName>
    </recommendedName>
</protein>
<reference evidence="1 2" key="1">
    <citation type="submission" date="2021-02" db="EMBL/GenBank/DDBJ databases">
        <title>Nitrogen-fixing ability and nitrogen fixation related genes of thermophilic fermentative bacteria in the genus Caldicellulosiruptor.</title>
        <authorList>
            <person name="Chen Y."/>
            <person name="Nishihara A."/>
            <person name="Haruta S."/>
        </authorList>
    </citation>
    <scope>NUCLEOTIDE SEQUENCE [LARGE SCALE GENOMIC DNA]</scope>
    <source>
        <strain evidence="1 2">YA01</strain>
    </source>
</reference>
<sequence length="426" mass="47334">MILKIDIAALKKFYNFSHDLLSLTEQALEDLKENFEYIEEIKSFNQLKILNAFHLNKLSYTHLNKTDGYGYSDSGRDVIEKIFAKVFGCEDALVRIQFISGTQAIATMLFALLRPGDILLSISGKPYDTLQKVIGIKDGGHGNLIEYGIKYQEIDLKGNSFDFGKIENALKNNFIKVVFIQRSRGYSLRSSISIEELEKTIKFIKAISPRTVIVVDNCYGEFVEKLEPTEIGADLIAGSLIKNPGGTIASCGGYIAGKKELVEMCADRLNSPGMGKEVGPSLGFNKEILQGLLFSPHIVTESLKIAMFASYIMEKLGYKVLPKYNEKRADIIQAIVFKNEYELIKFCQGIQKGCPVDSNVLPEPWDMPGYSHKVIMAAGGFVQGTSLELSCDAPIREPYVAYLQGGSSFETGIIGILHAVENIRRM</sequence>
<dbReference type="InterPro" id="IPR015421">
    <property type="entry name" value="PyrdxlP-dep_Trfase_major"/>
</dbReference>
<accession>A0ABN6E713</accession>
<dbReference type="Pfam" id="PF06838">
    <property type="entry name" value="Met_gamma_lyase"/>
    <property type="match status" value="1"/>
</dbReference>
<dbReference type="Proteomes" id="UP000663623">
    <property type="component" value="Chromosome"/>
</dbReference>
<dbReference type="EMBL" id="AP024480">
    <property type="protein sequence ID" value="BCS81062.1"/>
    <property type="molecule type" value="Genomic_DNA"/>
</dbReference>
<dbReference type="InterPro" id="IPR009651">
    <property type="entry name" value="Met_g_lyase_put"/>
</dbReference>
<dbReference type="PANTHER" id="PTHR46658">
    <property type="entry name" value="CYS OR MET METABOLISM PYRIDOXAL-PHOSPHATE-DEPENDENT ENZYME"/>
    <property type="match status" value="1"/>
</dbReference>
<name>A0ABN6E713_9FIRM</name>
<gene>
    <name evidence="1" type="ORF">CaldiYA01_10220</name>
</gene>
<dbReference type="Gene3D" id="3.90.1150.60">
    <property type="entry name" value="Methioning gamme-lyase, C-terminal domain"/>
    <property type="match status" value="1"/>
</dbReference>
<dbReference type="Gene3D" id="3.40.640.10">
    <property type="entry name" value="Type I PLP-dependent aspartate aminotransferase-like (Major domain)"/>
    <property type="match status" value="1"/>
</dbReference>
<evidence type="ECO:0000313" key="2">
    <source>
        <dbReference type="Proteomes" id="UP000663623"/>
    </source>
</evidence>
<proteinExistence type="predicted"/>
<evidence type="ECO:0000313" key="1">
    <source>
        <dbReference type="EMBL" id="BCS81062.1"/>
    </source>
</evidence>
<keyword evidence="2" id="KW-1185">Reference proteome</keyword>
<organism evidence="1 2">
    <name type="scientific">Caldicellulosiruptor diazotrophicus</name>
    <dbReference type="NCBI Taxonomy" id="2806205"/>
    <lineage>
        <taxon>Bacteria</taxon>
        <taxon>Bacillati</taxon>
        <taxon>Bacillota</taxon>
        <taxon>Bacillota incertae sedis</taxon>
        <taxon>Caldicellulosiruptorales</taxon>
        <taxon>Caldicellulosiruptoraceae</taxon>
        <taxon>Caldicellulosiruptor</taxon>
    </lineage>
</organism>